<evidence type="ECO:0000256" key="7">
    <source>
        <dbReference type="ARBA" id="ARBA00022737"/>
    </source>
</evidence>
<evidence type="ECO:0000256" key="3">
    <source>
        <dbReference type="ARBA" id="ARBA00006600"/>
    </source>
</evidence>
<dbReference type="GO" id="GO:0001965">
    <property type="term" value="F:G-protein alpha-subunit binding"/>
    <property type="evidence" value="ECO:0007669"/>
    <property type="project" value="TreeGrafter"/>
</dbReference>
<name>A0A7I8W6S7_9ANNE</name>
<evidence type="ECO:0000256" key="5">
    <source>
        <dbReference type="ARBA" id="ARBA00022490"/>
    </source>
</evidence>
<dbReference type="PANTHER" id="PTHR45954:SF1">
    <property type="entry name" value="LD33695P"/>
    <property type="match status" value="1"/>
</dbReference>
<feature type="compositionally biased region" description="Basic and acidic residues" evidence="11">
    <location>
        <begin position="393"/>
        <end position="406"/>
    </location>
</feature>
<evidence type="ECO:0000313" key="12">
    <source>
        <dbReference type="EMBL" id="CAD5123367.1"/>
    </source>
</evidence>
<dbReference type="FunFam" id="1.25.40.10:FF:000043">
    <property type="entry name" value="G-protein-signaling modulator 2 isoform X1"/>
    <property type="match status" value="1"/>
</dbReference>
<evidence type="ECO:0000256" key="6">
    <source>
        <dbReference type="ARBA" id="ARBA00022553"/>
    </source>
</evidence>
<dbReference type="OrthoDB" id="286233at2759"/>
<dbReference type="GO" id="GO:0005886">
    <property type="term" value="C:plasma membrane"/>
    <property type="evidence" value="ECO:0007669"/>
    <property type="project" value="UniProtKB-SubCell"/>
</dbReference>
<dbReference type="SMART" id="SM00028">
    <property type="entry name" value="TPR"/>
    <property type="match status" value="8"/>
</dbReference>
<evidence type="ECO:0000256" key="11">
    <source>
        <dbReference type="SAM" id="MobiDB-lite"/>
    </source>
</evidence>
<comment type="caution">
    <text evidence="12">The sequence shown here is derived from an EMBL/GenBank/DDBJ whole genome shotgun (WGS) entry which is preliminary data.</text>
</comment>
<feature type="repeat" description="TPR" evidence="10">
    <location>
        <begin position="227"/>
        <end position="260"/>
    </location>
</feature>
<keyword evidence="6" id="KW-0597">Phosphoprotein</keyword>
<dbReference type="GO" id="GO:0005938">
    <property type="term" value="C:cell cortex"/>
    <property type="evidence" value="ECO:0007669"/>
    <property type="project" value="TreeGrafter"/>
</dbReference>
<dbReference type="GO" id="GO:0000132">
    <property type="term" value="P:establishment of mitotic spindle orientation"/>
    <property type="evidence" value="ECO:0007669"/>
    <property type="project" value="TreeGrafter"/>
</dbReference>
<dbReference type="GO" id="GO:0005092">
    <property type="term" value="F:GDP-dissociation inhibitor activity"/>
    <property type="evidence" value="ECO:0007669"/>
    <property type="project" value="TreeGrafter"/>
</dbReference>
<dbReference type="InterPro" id="IPR052386">
    <property type="entry name" value="GPSM"/>
</dbReference>
<dbReference type="SUPFAM" id="SSF48452">
    <property type="entry name" value="TPR-like"/>
    <property type="match status" value="2"/>
</dbReference>
<keyword evidence="8 10" id="KW-0802">TPR repeat</keyword>
<dbReference type="Pfam" id="PF13424">
    <property type="entry name" value="TPR_12"/>
    <property type="match status" value="3"/>
</dbReference>
<protein>
    <submittedName>
        <fullName evidence="12">DgyrCDS11724</fullName>
    </submittedName>
</protein>
<gene>
    <name evidence="12" type="ORF">DGYR_LOCUS11052</name>
</gene>
<keyword evidence="7" id="KW-0677">Repeat</keyword>
<comment type="subcellular location">
    <subcellularLocation>
        <location evidence="1">Cell membrane</location>
    </subcellularLocation>
    <subcellularLocation>
        <location evidence="2">Cytoplasm</location>
    </subcellularLocation>
</comment>
<comment type="similarity">
    <text evidence="3">Belongs to the GPSM family.</text>
</comment>
<evidence type="ECO:0000256" key="1">
    <source>
        <dbReference type="ARBA" id="ARBA00004236"/>
    </source>
</evidence>
<evidence type="ECO:0000256" key="8">
    <source>
        <dbReference type="ARBA" id="ARBA00022803"/>
    </source>
</evidence>
<keyword evidence="5" id="KW-0963">Cytoplasm</keyword>
<evidence type="ECO:0000256" key="10">
    <source>
        <dbReference type="PROSITE-ProRule" id="PRU00339"/>
    </source>
</evidence>
<feature type="region of interest" description="Disordered" evidence="11">
    <location>
        <begin position="384"/>
        <end position="411"/>
    </location>
</feature>
<dbReference type="AlphaFoldDB" id="A0A7I8W6S7"/>
<keyword evidence="4" id="KW-1003">Cell membrane</keyword>
<accession>A0A7I8W6S7</accession>
<evidence type="ECO:0000313" key="13">
    <source>
        <dbReference type="Proteomes" id="UP000549394"/>
    </source>
</evidence>
<dbReference type="PROSITE" id="PS50005">
    <property type="entry name" value="TPR"/>
    <property type="match status" value="1"/>
</dbReference>
<keyword evidence="13" id="KW-1185">Reference proteome</keyword>
<evidence type="ECO:0000256" key="4">
    <source>
        <dbReference type="ARBA" id="ARBA00022475"/>
    </source>
</evidence>
<reference evidence="12 13" key="1">
    <citation type="submission" date="2020-08" db="EMBL/GenBank/DDBJ databases">
        <authorList>
            <person name="Hejnol A."/>
        </authorList>
    </citation>
    <scope>NUCLEOTIDE SEQUENCE [LARGE SCALE GENOMIC DNA]</scope>
</reference>
<keyword evidence="9" id="KW-0472">Membrane</keyword>
<organism evidence="12 13">
    <name type="scientific">Dimorphilus gyrociliatus</name>
    <dbReference type="NCBI Taxonomy" id="2664684"/>
    <lineage>
        <taxon>Eukaryota</taxon>
        <taxon>Metazoa</taxon>
        <taxon>Spiralia</taxon>
        <taxon>Lophotrochozoa</taxon>
        <taxon>Annelida</taxon>
        <taxon>Polychaeta</taxon>
        <taxon>Polychaeta incertae sedis</taxon>
        <taxon>Dinophilidae</taxon>
        <taxon>Dimorphilus</taxon>
    </lineage>
</organism>
<dbReference type="Gene3D" id="1.25.40.10">
    <property type="entry name" value="Tetratricopeptide repeat domain"/>
    <property type="match status" value="1"/>
</dbReference>
<dbReference type="Pfam" id="PF13181">
    <property type="entry name" value="TPR_8"/>
    <property type="match status" value="1"/>
</dbReference>
<dbReference type="InterPro" id="IPR019734">
    <property type="entry name" value="TPR_rpt"/>
</dbReference>
<dbReference type="Proteomes" id="UP000549394">
    <property type="component" value="Unassembled WGS sequence"/>
</dbReference>
<dbReference type="InterPro" id="IPR011990">
    <property type="entry name" value="TPR-like_helical_dom_sf"/>
</dbReference>
<evidence type="ECO:0000256" key="9">
    <source>
        <dbReference type="ARBA" id="ARBA00023136"/>
    </source>
</evidence>
<sequence length="441" mass="49701">MEDQKTCIEWAVEGERLCKLGQCQKGIEYFLKAIDAGTEDKRVLSAIYSQMGNAYFYLQNYTKAFQYHKLDLQLARTMGDKLGVAKASGNLGNTLKVLGQFDEAIACCEKHRDICREEGNLEGEARALYNLGNVLHAKGKHDGRNNTHDPGHFPLEVKESLTRAAKYYEENLSVLRKLPKPDRAAEGRACGNLGNTHYLLGNFGEAMKYHEQRLAIAKEFGDKAAERRAYSNLGNAHIFLGHFTQASEYYNKCLQVAKELGEKALEAQACYSLGNTYTLMRQYERAIEYHVQHLTIAQQLNDQVGVGRACWSLGNAYAALGENTQALEYANRHLKISQEIGDTVGQTTANSNIADLKNLITTNDSNCEKIEHKRREQIRRNSMENLQLLKLTPDQKKQANESDGDTKLQPCDEELFEKLLEASSRRIDDQRFDASRVSTGK</sequence>
<evidence type="ECO:0000256" key="2">
    <source>
        <dbReference type="ARBA" id="ARBA00004496"/>
    </source>
</evidence>
<proteinExistence type="inferred from homology"/>
<dbReference type="EMBL" id="CAJFCJ010000019">
    <property type="protein sequence ID" value="CAD5123367.1"/>
    <property type="molecule type" value="Genomic_DNA"/>
</dbReference>
<dbReference type="PANTHER" id="PTHR45954">
    <property type="entry name" value="LD33695P"/>
    <property type="match status" value="1"/>
</dbReference>